<gene>
    <name evidence="2" type="ORF">WCD58_01355</name>
</gene>
<evidence type="ECO:0000313" key="2">
    <source>
        <dbReference type="EMBL" id="MEJ2859780.1"/>
    </source>
</evidence>
<dbReference type="EMBL" id="JBBEGM010000001">
    <property type="protein sequence ID" value="MEJ2859780.1"/>
    <property type="molecule type" value="Genomic_DNA"/>
</dbReference>
<comment type="caution">
    <text evidence="2">The sequence shown here is derived from an EMBL/GenBank/DDBJ whole genome shotgun (WGS) entry which is preliminary data.</text>
</comment>
<proteinExistence type="predicted"/>
<dbReference type="NCBIfam" id="TIGR03083">
    <property type="entry name" value="maleylpyruvate isomerase family mycothiol-dependent enzyme"/>
    <property type="match status" value="1"/>
</dbReference>
<dbReference type="RefSeq" id="WP_337698830.1">
    <property type="nucleotide sequence ID" value="NZ_JBBEGM010000001.1"/>
</dbReference>
<keyword evidence="2" id="KW-0413">Isomerase</keyword>
<dbReference type="Proteomes" id="UP001369736">
    <property type="component" value="Unassembled WGS sequence"/>
</dbReference>
<feature type="domain" description="Mycothiol-dependent maleylpyruvate isomerase metal-binding" evidence="1">
    <location>
        <begin position="24"/>
        <end position="166"/>
    </location>
</feature>
<accession>A0ABU8LXD2</accession>
<dbReference type="Pfam" id="PF11716">
    <property type="entry name" value="MDMPI_N"/>
    <property type="match status" value="1"/>
</dbReference>
<sequence length="248" mass="26973">MDTAVRTADVPPIARPECVALGAAETARTADLLAALRPDEWRAPTDCPAWDVRAMAGHVLGMTETFTGARRMMTDMTRGGRRAGDGPFIDGLTSLQVEANAGLDTAELVRRMETAGPRQARWRGRVRLLRAMPSKEEINGATETWRLGFILDVILTRDTWMHRVDVSRATGRTMVLTPGHDGRIVAHVVAEWARRHGRPFVLHLTGPAGGTFTQGTDGPTITLDAVEFCRILSGRAPGEGLLATEVPF</sequence>
<evidence type="ECO:0000259" key="1">
    <source>
        <dbReference type="Pfam" id="PF11716"/>
    </source>
</evidence>
<dbReference type="GO" id="GO:0016853">
    <property type="term" value="F:isomerase activity"/>
    <property type="evidence" value="ECO:0007669"/>
    <property type="project" value="UniProtKB-KW"/>
</dbReference>
<protein>
    <submittedName>
        <fullName evidence="2">Maleylpyruvate isomerase family mycothiol-dependent enzyme</fullName>
    </submittedName>
</protein>
<keyword evidence="3" id="KW-1185">Reference proteome</keyword>
<dbReference type="InterPro" id="IPR024344">
    <property type="entry name" value="MDMPI_metal-binding"/>
</dbReference>
<dbReference type="SUPFAM" id="SSF109854">
    <property type="entry name" value="DinB/YfiT-like putative metalloenzymes"/>
    <property type="match status" value="1"/>
</dbReference>
<name>A0ABU8LXD2_9PSEU</name>
<evidence type="ECO:0000313" key="3">
    <source>
        <dbReference type="Proteomes" id="UP001369736"/>
    </source>
</evidence>
<reference evidence="2 3" key="1">
    <citation type="submission" date="2024-03" db="EMBL/GenBank/DDBJ databases">
        <title>Actinomycetospora sp. OC33-EN07, a novel actinomycete isolated from wild orchid (Aerides multiflora).</title>
        <authorList>
            <person name="Suriyachadkun C."/>
        </authorList>
    </citation>
    <scope>NUCLEOTIDE SEQUENCE [LARGE SCALE GENOMIC DNA]</scope>
    <source>
        <strain evidence="2 3">OC33-EN07</strain>
    </source>
</reference>
<dbReference type="Gene3D" id="1.20.120.450">
    <property type="entry name" value="dinb family like domain"/>
    <property type="match status" value="1"/>
</dbReference>
<dbReference type="InterPro" id="IPR017517">
    <property type="entry name" value="Maleyloyr_isom"/>
</dbReference>
<organism evidence="2 3">
    <name type="scientific">Actinomycetospora flava</name>
    <dbReference type="NCBI Taxonomy" id="3129232"/>
    <lineage>
        <taxon>Bacteria</taxon>
        <taxon>Bacillati</taxon>
        <taxon>Actinomycetota</taxon>
        <taxon>Actinomycetes</taxon>
        <taxon>Pseudonocardiales</taxon>
        <taxon>Pseudonocardiaceae</taxon>
        <taxon>Actinomycetospora</taxon>
    </lineage>
</organism>
<dbReference type="InterPro" id="IPR034660">
    <property type="entry name" value="DinB/YfiT-like"/>
</dbReference>